<dbReference type="Pfam" id="PF25027">
    <property type="entry name" value="EGF1_RECK"/>
    <property type="match status" value="1"/>
</dbReference>
<dbReference type="OrthoDB" id="5956770at2759"/>
<organism evidence="17">
    <name type="scientific">Melanaphis sacchari</name>
    <dbReference type="NCBI Taxonomy" id="742174"/>
    <lineage>
        <taxon>Eukaryota</taxon>
        <taxon>Metazoa</taxon>
        <taxon>Ecdysozoa</taxon>
        <taxon>Arthropoda</taxon>
        <taxon>Hexapoda</taxon>
        <taxon>Insecta</taxon>
        <taxon>Pterygota</taxon>
        <taxon>Neoptera</taxon>
        <taxon>Paraneoptera</taxon>
        <taxon>Hemiptera</taxon>
        <taxon>Sternorrhyncha</taxon>
        <taxon>Aphidomorpha</taxon>
        <taxon>Aphidoidea</taxon>
        <taxon>Aphididae</taxon>
        <taxon>Aphidini</taxon>
        <taxon>Melanaphis</taxon>
    </lineage>
</organism>
<gene>
    <name evidence="17" type="primary">RECK_4</name>
</gene>
<evidence type="ECO:0000256" key="2">
    <source>
        <dbReference type="ARBA" id="ARBA00022475"/>
    </source>
</evidence>
<dbReference type="SUPFAM" id="SSF100895">
    <property type="entry name" value="Kazal-type serine protease inhibitors"/>
    <property type="match status" value="3"/>
</dbReference>
<keyword evidence="12" id="KW-0449">Lipoprotein</keyword>
<dbReference type="GO" id="GO:0016055">
    <property type="term" value="P:Wnt signaling pathway"/>
    <property type="evidence" value="ECO:0007669"/>
    <property type="project" value="UniProtKB-KW"/>
</dbReference>
<evidence type="ECO:0000256" key="6">
    <source>
        <dbReference type="ARBA" id="ARBA00022729"/>
    </source>
</evidence>
<dbReference type="InterPro" id="IPR056979">
    <property type="entry name" value="FZ_RECK"/>
</dbReference>
<evidence type="ECO:0000256" key="13">
    <source>
        <dbReference type="ARBA" id="ARBA00061636"/>
    </source>
</evidence>
<dbReference type="InterPro" id="IPR056978">
    <property type="entry name" value="CC4_RECK"/>
</dbReference>
<evidence type="ECO:0000256" key="11">
    <source>
        <dbReference type="ARBA" id="ARBA00023180"/>
    </source>
</evidence>
<name>A0A2H8TDN5_9HEMI</name>
<dbReference type="FunFam" id="3.30.60.30:FF:000011">
    <property type="entry name" value="reversion-inducing cysteine-rich protein with Kazal motifs isoform X1"/>
    <property type="match status" value="1"/>
</dbReference>
<dbReference type="GO" id="GO:0004867">
    <property type="term" value="F:serine-type endopeptidase inhibitor activity"/>
    <property type="evidence" value="ECO:0007669"/>
    <property type="project" value="UniProtKB-KW"/>
</dbReference>
<keyword evidence="7" id="KW-0677">Repeat</keyword>
<evidence type="ECO:0000256" key="5">
    <source>
        <dbReference type="ARBA" id="ARBA00022690"/>
    </source>
</evidence>
<evidence type="ECO:0000313" key="17">
    <source>
        <dbReference type="EMBL" id="MBW12199.1"/>
    </source>
</evidence>
<evidence type="ECO:0000256" key="3">
    <source>
        <dbReference type="ARBA" id="ARBA00022622"/>
    </source>
</evidence>
<comment type="subcellular location">
    <subcellularLocation>
        <location evidence="1">Cell membrane</location>
        <topology evidence="1">Lipid-anchor</topology>
        <topology evidence="1">GPI-anchor</topology>
    </subcellularLocation>
</comment>
<keyword evidence="10" id="KW-1015">Disulfide bond</keyword>
<accession>A0A2H8TDN5</accession>
<dbReference type="PANTHER" id="PTHR13487:SF3">
    <property type="entry name" value="REVERSION-INDUCING CYSTEINE-RICH PROTEIN WITH KAZAL MOTIFS"/>
    <property type="match status" value="1"/>
</dbReference>
<dbReference type="EMBL" id="GFXV01000394">
    <property type="protein sequence ID" value="MBW12199.1"/>
    <property type="molecule type" value="Transcribed_RNA"/>
</dbReference>
<keyword evidence="8" id="KW-0722">Serine protease inhibitor</keyword>
<keyword evidence="4" id="KW-0879">Wnt signaling pathway</keyword>
<feature type="chain" id="PRO_5014145574" description="Reversion-inducing cysteine-rich protein with Kazal motifs" evidence="15">
    <location>
        <begin position="32"/>
        <end position="1007"/>
    </location>
</feature>
<dbReference type="InterPro" id="IPR039016">
    <property type="entry name" value="RECK"/>
</dbReference>
<dbReference type="Gene3D" id="3.30.60.30">
    <property type="match status" value="2"/>
</dbReference>
<dbReference type="AlphaFoldDB" id="A0A2H8TDN5"/>
<evidence type="ECO:0000256" key="7">
    <source>
        <dbReference type="ARBA" id="ARBA00022737"/>
    </source>
</evidence>
<comment type="similarity">
    <text evidence="13">Belongs to the RECK family.</text>
</comment>
<dbReference type="InterPro" id="IPR002350">
    <property type="entry name" value="Kazal_dom"/>
</dbReference>
<dbReference type="Pfam" id="PF23298">
    <property type="entry name" value="FZ_RECK"/>
    <property type="match status" value="1"/>
</dbReference>
<evidence type="ECO:0000256" key="9">
    <source>
        <dbReference type="ARBA" id="ARBA00023136"/>
    </source>
</evidence>
<dbReference type="InterPro" id="IPR056977">
    <property type="entry name" value="FnI_RECK"/>
</dbReference>
<dbReference type="PROSITE" id="PS00282">
    <property type="entry name" value="KAZAL_1"/>
    <property type="match status" value="1"/>
</dbReference>
<keyword evidence="9" id="KW-0472">Membrane</keyword>
<dbReference type="SMART" id="SM00280">
    <property type="entry name" value="KAZAL"/>
    <property type="match status" value="3"/>
</dbReference>
<protein>
    <recommendedName>
        <fullName evidence="14">Reversion-inducing cysteine-rich protein with Kazal motifs</fullName>
    </recommendedName>
</protein>
<proteinExistence type="inferred from homology"/>
<dbReference type="InterPro" id="IPR056976">
    <property type="entry name" value="EGF1_RECK"/>
</dbReference>
<evidence type="ECO:0000256" key="14">
    <source>
        <dbReference type="ARBA" id="ARBA00073829"/>
    </source>
</evidence>
<keyword evidence="3" id="KW-0336">GPI-anchor</keyword>
<evidence type="ECO:0000256" key="1">
    <source>
        <dbReference type="ARBA" id="ARBA00004609"/>
    </source>
</evidence>
<evidence type="ECO:0000256" key="4">
    <source>
        <dbReference type="ARBA" id="ARBA00022687"/>
    </source>
</evidence>
<evidence type="ECO:0000256" key="10">
    <source>
        <dbReference type="ARBA" id="ARBA00023157"/>
    </source>
</evidence>
<dbReference type="Pfam" id="PF23332">
    <property type="entry name" value="CC4_RECK"/>
    <property type="match status" value="2"/>
</dbReference>
<reference evidence="17" key="1">
    <citation type="submission" date="2017-10" db="EMBL/GenBank/DDBJ databases">
        <title>Transcriptome Assembly of Sugarcane Aphid Adults.</title>
        <authorList>
            <person name="Scully E.D."/>
            <person name="Palmer N.A."/>
            <person name="Geib S.M."/>
            <person name="Sarath G."/>
            <person name="Sattler S.E."/>
        </authorList>
    </citation>
    <scope>NUCLEOTIDE SEQUENCE</scope>
    <source>
        <tissue evidence="17">Whole body</tissue>
    </source>
</reference>
<keyword evidence="5" id="KW-0646">Protease inhibitor</keyword>
<keyword evidence="2" id="KW-1003">Cell membrane</keyword>
<dbReference type="Pfam" id="PF07648">
    <property type="entry name" value="Kazal_2"/>
    <property type="match status" value="3"/>
</dbReference>
<dbReference type="GO" id="GO:0008191">
    <property type="term" value="F:metalloendopeptidase inhibitor activity"/>
    <property type="evidence" value="ECO:0007669"/>
    <property type="project" value="InterPro"/>
</dbReference>
<keyword evidence="11" id="KW-0325">Glycoprotein</keyword>
<dbReference type="GO" id="GO:0098552">
    <property type="term" value="C:side of membrane"/>
    <property type="evidence" value="ECO:0007669"/>
    <property type="project" value="UniProtKB-KW"/>
</dbReference>
<dbReference type="GO" id="GO:0005886">
    <property type="term" value="C:plasma membrane"/>
    <property type="evidence" value="ECO:0007669"/>
    <property type="project" value="UniProtKB-SubCell"/>
</dbReference>
<keyword evidence="6 15" id="KW-0732">Signal</keyword>
<dbReference type="GO" id="GO:0030198">
    <property type="term" value="P:extracellular matrix organization"/>
    <property type="evidence" value="ECO:0007669"/>
    <property type="project" value="TreeGrafter"/>
</dbReference>
<dbReference type="PANTHER" id="PTHR13487">
    <property type="entry name" value="SERINE PROTEASE INHIBITOR"/>
    <property type="match status" value="1"/>
</dbReference>
<dbReference type="Pfam" id="PF25028">
    <property type="entry name" value="FnI_RECK"/>
    <property type="match status" value="1"/>
</dbReference>
<feature type="domain" description="Kazal-like" evidence="16">
    <location>
        <begin position="657"/>
        <end position="703"/>
    </location>
</feature>
<dbReference type="InterPro" id="IPR036058">
    <property type="entry name" value="Kazal_dom_sf"/>
</dbReference>
<dbReference type="PROSITE" id="PS51465">
    <property type="entry name" value="KAZAL_2"/>
    <property type="match status" value="2"/>
</dbReference>
<dbReference type="CDD" id="cd00104">
    <property type="entry name" value="KAZAL_FS"/>
    <property type="match status" value="1"/>
</dbReference>
<evidence type="ECO:0000256" key="8">
    <source>
        <dbReference type="ARBA" id="ARBA00022900"/>
    </source>
</evidence>
<evidence type="ECO:0000256" key="12">
    <source>
        <dbReference type="ARBA" id="ARBA00023288"/>
    </source>
</evidence>
<sequence length="1007" mass="110342">MVHIILKTSDHSIMLVVYLLLVLCTGRFIDAEKAKCCGRVTGNCKRACEQLAVLQEYPKDKIAGRITDFYNHCSPKNVQHVEWCMSSSAQDTEIKWLDAARKCCDVARSDGCQLSCLNRNAGSRSVHRDCQDETDFFNCLQHQQVKDTCCGDKTDAAQCQIACEKFLANTPSINRHAANQEILDLCSADRRDTRSATTATTSVELHRRCTRNTTTRRTSSDGHKYLHCCKLAADTQCEQACQDSLRRKFDSDVEAVDSLEGRGCGPPSLDDRFWQCFLQSERAEQKDTSAPAPMSQIEKLGMDSVKLHCCDKATIAGCRKLCLKTFTNEWSSSWNDFNFECLSHPNEDRLLKCLDDVEEPCDLGCDGLNYCTAFNNRPTELFRSCSPQTDDAAHYDVTLWRQRGTITLFNYEIPLKNITKCMPDSWKAVACILQIRPCTRQTHVNKICRDDCLELLSTCLDWTNSAPGMSANSLCARLSPESGPCVPLGAFAELGAPRLLSPRLQNDRQTDLIQHTAIDLPEVTTPCKRNPCAPGSVCLVNRGCKIGGGCKPYRCVAGCKAGEVSHFLVPEDSYARIPTFNGQKGCVKICLCTKKGIEKCQQVPCSQIQSCWLVGKPIDHGSTFEMDCNTCNCFAGEITCTKKHCEPTTVNAVSRYRHTGLPCNCAPHHVPVCGSNGNTYPNSCLAKCAGLSDVDLKFGTCWNDDPCAGDHTCRSDERCVPTRQVCLSMLKKSCVQYKCVSEKTSCEDVAKSVVCDTDDVEHSNLCHLLRSGKTLAYNGPCLVGCNSTGSVCGVDGNTYPSECAAFAESASVDYPGPCISSGFIGHNGRPYCAAKGVVNCPRLPHKGCLGITPPGACCPKCAGALRILFSQKQVDRVMHTLKKPSVNALNTKSILRALDRHVLVAECVVRGHLTMYQDLLVLVESTVRNPTRLQLEACIRESEKLSSLVETSSPRVMIDLSLSTLISASPVHEMVADDDADAAAAAPDLQACAATATFTLILTVLIR</sequence>
<evidence type="ECO:0000256" key="15">
    <source>
        <dbReference type="SAM" id="SignalP"/>
    </source>
</evidence>
<feature type="signal peptide" evidence="15">
    <location>
        <begin position="1"/>
        <end position="31"/>
    </location>
</feature>
<feature type="domain" description="Kazal-like" evidence="16">
    <location>
        <begin position="791"/>
        <end position="820"/>
    </location>
</feature>
<evidence type="ECO:0000259" key="16">
    <source>
        <dbReference type="PROSITE" id="PS51465"/>
    </source>
</evidence>